<keyword evidence="3" id="KW-0472">Membrane</keyword>
<evidence type="ECO:0000256" key="3">
    <source>
        <dbReference type="SAM" id="Phobius"/>
    </source>
</evidence>
<sequence>MYLYDVHFNNSSDMFAQYLKNIIKEPSGLVPTLLIADFRSMKQLQMNGSRGGLPFFPGENIIAVDFDHRKQEACWVNQIHEEKEPKKLEDRIHDLSSISLLENYLYVTTLDKPRRLVKIHRYDYSVVAMEIKNDLEQPHQVHVYHRQRQPDLPTENCSEEQVRCPGGRCIHKSWWCDGEEDCDGNGDEAYCGIPAKIAGYGVDSDRDNIILLDVQGKREGTHESFFFSSFTEDTVTMNMRSQTAGNVTEETLTTKRAPENGSLQGRSVLIWILGCFIMSVWSLFV</sequence>
<dbReference type="PROSITE" id="PS50068">
    <property type="entry name" value="LDLRA_2"/>
    <property type="match status" value="1"/>
</dbReference>
<dbReference type="SMART" id="SM00192">
    <property type="entry name" value="LDLa"/>
    <property type="match status" value="1"/>
</dbReference>
<dbReference type="SUPFAM" id="SSF57424">
    <property type="entry name" value="LDL receptor-like module"/>
    <property type="match status" value="1"/>
</dbReference>
<keyword evidence="5" id="KW-1185">Reference proteome</keyword>
<dbReference type="AlphaFoldDB" id="A0A6J8E805"/>
<keyword evidence="3" id="KW-1133">Transmembrane helix</keyword>
<keyword evidence="1 2" id="KW-1015">Disulfide bond</keyword>
<feature type="disulfide bond" evidence="2">
    <location>
        <begin position="157"/>
        <end position="169"/>
    </location>
</feature>
<accession>A0A6J8E805</accession>
<dbReference type="Proteomes" id="UP000507470">
    <property type="component" value="Unassembled WGS sequence"/>
</dbReference>
<proteinExistence type="predicted"/>
<dbReference type="InterPro" id="IPR036055">
    <property type="entry name" value="LDL_receptor-like_sf"/>
</dbReference>
<evidence type="ECO:0000256" key="1">
    <source>
        <dbReference type="ARBA" id="ARBA00023157"/>
    </source>
</evidence>
<protein>
    <submittedName>
        <fullName evidence="4">Uncharacterized protein</fullName>
    </submittedName>
</protein>
<dbReference type="EMBL" id="CACVKT020008726">
    <property type="protein sequence ID" value="CAC5416959.1"/>
    <property type="molecule type" value="Genomic_DNA"/>
</dbReference>
<evidence type="ECO:0000313" key="4">
    <source>
        <dbReference type="EMBL" id="CAC5416959.1"/>
    </source>
</evidence>
<feature type="transmembrane region" description="Helical" evidence="3">
    <location>
        <begin position="268"/>
        <end position="284"/>
    </location>
</feature>
<keyword evidence="3" id="KW-0812">Transmembrane</keyword>
<gene>
    <name evidence="4" type="ORF">MCOR_49527</name>
</gene>
<dbReference type="CDD" id="cd00112">
    <property type="entry name" value="LDLa"/>
    <property type="match status" value="1"/>
</dbReference>
<evidence type="ECO:0000313" key="5">
    <source>
        <dbReference type="Proteomes" id="UP000507470"/>
    </source>
</evidence>
<organism evidence="4 5">
    <name type="scientific">Mytilus coruscus</name>
    <name type="common">Sea mussel</name>
    <dbReference type="NCBI Taxonomy" id="42192"/>
    <lineage>
        <taxon>Eukaryota</taxon>
        <taxon>Metazoa</taxon>
        <taxon>Spiralia</taxon>
        <taxon>Lophotrochozoa</taxon>
        <taxon>Mollusca</taxon>
        <taxon>Bivalvia</taxon>
        <taxon>Autobranchia</taxon>
        <taxon>Pteriomorphia</taxon>
        <taxon>Mytilida</taxon>
        <taxon>Mytiloidea</taxon>
        <taxon>Mytilidae</taxon>
        <taxon>Mytilinae</taxon>
        <taxon>Mytilus</taxon>
    </lineage>
</organism>
<reference evidence="4 5" key="1">
    <citation type="submission" date="2020-06" db="EMBL/GenBank/DDBJ databases">
        <authorList>
            <person name="Li R."/>
            <person name="Bekaert M."/>
        </authorList>
    </citation>
    <scope>NUCLEOTIDE SEQUENCE [LARGE SCALE GENOMIC DNA]</scope>
    <source>
        <strain evidence="5">wild</strain>
    </source>
</reference>
<evidence type="ECO:0000256" key="2">
    <source>
        <dbReference type="PROSITE-ProRule" id="PRU00124"/>
    </source>
</evidence>
<dbReference type="Gene3D" id="4.10.400.10">
    <property type="entry name" value="Low-density Lipoprotein Receptor"/>
    <property type="match status" value="1"/>
</dbReference>
<dbReference type="InterPro" id="IPR002172">
    <property type="entry name" value="LDrepeatLR_classA_rpt"/>
</dbReference>
<feature type="disulfide bond" evidence="2">
    <location>
        <begin position="176"/>
        <end position="191"/>
    </location>
</feature>
<dbReference type="Pfam" id="PF00057">
    <property type="entry name" value="Ldl_recept_a"/>
    <property type="match status" value="1"/>
</dbReference>
<name>A0A6J8E805_MYTCO</name>
<feature type="disulfide bond" evidence="2">
    <location>
        <begin position="164"/>
        <end position="182"/>
    </location>
</feature>